<dbReference type="AlphaFoldDB" id="K4LFU4"/>
<dbReference type="SUPFAM" id="SSF69618">
    <property type="entry name" value="HemD-like"/>
    <property type="match status" value="1"/>
</dbReference>
<dbReference type="Gene3D" id="3.30.950.10">
    <property type="entry name" value="Methyltransferase, Cobalt-precorrin-4 Transmethylase, Domain 2"/>
    <property type="match status" value="1"/>
</dbReference>
<proteinExistence type="predicted"/>
<dbReference type="Pfam" id="PF02602">
    <property type="entry name" value="HEM4"/>
    <property type="match status" value="1"/>
</dbReference>
<protein>
    <recommendedName>
        <fullName evidence="1">uroporphyrinogen-III C-methyltransferase</fullName>
        <ecNumber evidence="1">2.1.1.107</ecNumber>
    </recommendedName>
</protein>
<dbReference type="InterPro" id="IPR003754">
    <property type="entry name" value="4pyrrol_synth_uPrphyn_synth"/>
</dbReference>
<evidence type="ECO:0000256" key="1">
    <source>
        <dbReference type="ARBA" id="ARBA00012162"/>
    </source>
</evidence>
<dbReference type="eggNOG" id="COG1587">
    <property type="taxonomic scope" value="Bacteria"/>
</dbReference>
<gene>
    <name evidence="8" type="primary">hemD</name>
    <name evidence="8" type="ordered locus">Tph_c15320</name>
</gene>
<dbReference type="PANTHER" id="PTHR45790:SF3">
    <property type="entry name" value="S-ADENOSYL-L-METHIONINE-DEPENDENT UROPORPHYRINOGEN III METHYLTRANSFERASE, CHLOROPLASTIC"/>
    <property type="match status" value="1"/>
</dbReference>
<keyword evidence="8" id="KW-0456">Lyase</keyword>
<dbReference type="Pfam" id="PF00590">
    <property type="entry name" value="TP_methylase"/>
    <property type="match status" value="1"/>
</dbReference>
<dbReference type="PANTHER" id="PTHR45790">
    <property type="entry name" value="SIROHEME SYNTHASE-RELATED"/>
    <property type="match status" value="1"/>
</dbReference>
<reference evidence="8 9" key="1">
    <citation type="journal article" date="2012" name="BMC Genomics">
        <title>Genome-guided analysis of physiological and morphological traits of the fermentative acetate oxidizer Thermacetogenium phaeum.</title>
        <authorList>
            <person name="Oehler D."/>
            <person name="Poehlein A."/>
            <person name="Leimbach A."/>
            <person name="Muller N."/>
            <person name="Daniel R."/>
            <person name="Gottschalk G."/>
            <person name="Schink B."/>
        </authorList>
    </citation>
    <scope>NUCLEOTIDE SEQUENCE [LARGE SCALE GENOMIC DNA]</scope>
    <source>
        <strain evidence="9">ATCC BAA-254 / DSM 26808 / PB</strain>
    </source>
</reference>
<dbReference type="SUPFAM" id="SSF53790">
    <property type="entry name" value="Tetrapyrrole methylase"/>
    <property type="match status" value="1"/>
</dbReference>
<dbReference type="HOGENOM" id="CLU_011276_6_0_9"/>
<feature type="domain" description="Tetrapyrrole methylase" evidence="6">
    <location>
        <begin position="8"/>
        <end position="215"/>
    </location>
</feature>
<evidence type="ECO:0000313" key="9">
    <source>
        <dbReference type="Proteomes" id="UP000000467"/>
    </source>
</evidence>
<dbReference type="eggNOG" id="COG0007">
    <property type="taxonomic scope" value="Bacteria"/>
</dbReference>
<keyword evidence="3 8" id="KW-0808">Transferase</keyword>
<dbReference type="NCBIfam" id="TIGR01469">
    <property type="entry name" value="cobA_cysG_Cterm"/>
    <property type="match status" value="1"/>
</dbReference>
<dbReference type="GO" id="GO:0004851">
    <property type="term" value="F:uroporphyrin-III C-methyltransferase activity"/>
    <property type="evidence" value="ECO:0007669"/>
    <property type="project" value="UniProtKB-EC"/>
</dbReference>
<feature type="domain" description="Tetrapyrrole biosynthesis uroporphyrinogen III synthase" evidence="7">
    <location>
        <begin position="267"/>
        <end position="494"/>
    </location>
</feature>
<dbReference type="InterPro" id="IPR014777">
    <property type="entry name" value="4pyrrole_Mease_sub1"/>
</dbReference>
<evidence type="ECO:0000256" key="2">
    <source>
        <dbReference type="ARBA" id="ARBA00022603"/>
    </source>
</evidence>
<dbReference type="KEGG" id="tpz:Tph_c15320"/>
<dbReference type="GO" id="GO:0019354">
    <property type="term" value="P:siroheme biosynthetic process"/>
    <property type="evidence" value="ECO:0007669"/>
    <property type="project" value="InterPro"/>
</dbReference>
<dbReference type="EMBL" id="CP003732">
    <property type="protein sequence ID" value="AFV11738.1"/>
    <property type="molecule type" value="Genomic_DNA"/>
</dbReference>
<keyword evidence="2 8" id="KW-0489">Methyltransferase</keyword>
<dbReference type="InterPro" id="IPR014776">
    <property type="entry name" value="4pyrrole_Mease_sub2"/>
</dbReference>
<dbReference type="InterPro" id="IPR035996">
    <property type="entry name" value="4pyrrol_Methylase_sf"/>
</dbReference>
<dbReference type="InterPro" id="IPR050161">
    <property type="entry name" value="Siro_Cobalamin_biosynth"/>
</dbReference>
<dbReference type="CDD" id="cd06578">
    <property type="entry name" value="HemD"/>
    <property type="match status" value="1"/>
</dbReference>
<dbReference type="Proteomes" id="UP000000467">
    <property type="component" value="Chromosome"/>
</dbReference>
<dbReference type="STRING" id="1089553.Tph_c15320"/>
<dbReference type="OrthoDB" id="9815856at2"/>
<dbReference type="GO" id="GO:0032259">
    <property type="term" value="P:methylation"/>
    <property type="evidence" value="ECO:0007669"/>
    <property type="project" value="UniProtKB-KW"/>
</dbReference>
<dbReference type="InterPro" id="IPR036108">
    <property type="entry name" value="4pyrrol_syn_uPrphyn_synt_sf"/>
</dbReference>
<keyword evidence="5" id="KW-0627">Porphyrin biosynthesis</keyword>
<evidence type="ECO:0000256" key="3">
    <source>
        <dbReference type="ARBA" id="ARBA00022679"/>
    </source>
</evidence>
<dbReference type="RefSeq" id="WP_015050618.1">
    <property type="nucleotide sequence ID" value="NC_018870.1"/>
</dbReference>
<dbReference type="NCBIfam" id="NF004790">
    <property type="entry name" value="PRK06136.1"/>
    <property type="match status" value="1"/>
</dbReference>
<name>K4LFU4_THEPS</name>
<dbReference type="InterPro" id="IPR003043">
    <property type="entry name" value="Uropor_MeTrfase_CS"/>
</dbReference>
<dbReference type="Gene3D" id="3.40.1010.10">
    <property type="entry name" value="Cobalt-precorrin-4 Transmethylase, Domain 1"/>
    <property type="match status" value="1"/>
</dbReference>
<organism evidence="8 9">
    <name type="scientific">Thermacetogenium phaeum (strain ATCC BAA-254 / DSM 26808 / PB)</name>
    <dbReference type="NCBI Taxonomy" id="1089553"/>
    <lineage>
        <taxon>Bacteria</taxon>
        <taxon>Bacillati</taxon>
        <taxon>Bacillota</taxon>
        <taxon>Clostridia</taxon>
        <taxon>Thermoanaerobacterales</taxon>
        <taxon>Thermoanaerobacteraceae</taxon>
        <taxon>Thermacetogenium</taxon>
    </lineage>
</organism>
<dbReference type="GO" id="GO:0004852">
    <property type="term" value="F:uroporphyrinogen-III synthase activity"/>
    <property type="evidence" value="ECO:0007669"/>
    <property type="project" value="InterPro"/>
</dbReference>
<dbReference type="FunFam" id="3.40.1010.10:FF:000001">
    <property type="entry name" value="Siroheme synthase"/>
    <property type="match status" value="1"/>
</dbReference>
<dbReference type="InterPro" id="IPR000878">
    <property type="entry name" value="4pyrrol_Mease"/>
</dbReference>
<dbReference type="CDD" id="cd11642">
    <property type="entry name" value="SUMT"/>
    <property type="match status" value="1"/>
</dbReference>
<dbReference type="Gene3D" id="3.40.50.10090">
    <property type="match status" value="2"/>
</dbReference>
<evidence type="ECO:0000256" key="5">
    <source>
        <dbReference type="ARBA" id="ARBA00023244"/>
    </source>
</evidence>
<dbReference type="EC" id="2.1.1.107" evidence="1"/>
<evidence type="ECO:0000259" key="7">
    <source>
        <dbReference type="Pfam" id="PF02602"/>
    </source>
</evidence>
<accession>K4LFU4</accession>
<sequence length="506" mass="55133">MNEGKGVVYLVGAGPGDPSLLTLKGLWCLERADVVIYDRLLCEYLLAFCRPDAEIIYVGKRTDCHTVPQEGINLLLAEKAEEGKTICRLKGGDPFVFGRGGEEAAFLAERGIPFEIVPGVSSAVAVPAYAGIPVTHRDWASALAVVTGHRRQGGVFLPVRDTGNATTVFLMGFENLPAIVSGLLNEGWSGKTPAALIQWGTRADQQTVTGVLSDIEKRAQEAGITSPAVLVVGSVVRMREMLGWSERRPLFGKRILITRPRHQALRMAQEIIMLGGEPLCLPTIELVPADEGLPERIREQLPDYEWVIFTSANGVVFFLECLKKQQIDLRSLKGKLAAIGPATARALEERGLRVALQPREYRAEALLEELKKHISVGCRVLIPRAAMAREVLPEGLRECGAAVDVLPVYRTVPAGERERRWVEEQLLTGRVHYLTFTSSSTVRNFVNLFQPDELALIGKHTRIACVGPVTAATAHQAGLRVDVVSREYTTAGLLDAILADAGGVSK</sequence>
<evidence type="ECO:0000256" key="4">
    <source>
        <dbReference type="ARBA" id="ARBA00022691"/>
    </source>
</evidence>
<dbReference type="FunFam" id="3.40.50.10090:FF:000001">
    <property type="entry name" value="Bifunctional uroporphyrinogen-III C-methyltransferase/uroporphyrinogen-III synthase"/>
    <property type="match status" value="1"/>
</dbReference>
<keyword evidence="4" id="KW-0949">S-adenosyl-L-methionine</keyword>
<dbReference type="PROSITE" id="PS00839">
    <property type="entry name" value="SUMT_1"/>
    <property type="match status" value="1"/>
</dbReference>
<dbReference type="FunFam" id="3.30.950.10:FF:000001">
    <property type="entry name" value="Siroheme synthase"/>
    <property type="match status" value="1"/>
</dbReference>
<evidence type="ECO:0000313" key="8">
    <source>
        <dbReference type="EMBL" id="AFV11738.1"/>
    </source>
</evidence>
<evidence type="ECO:0000259" key="6">
    <source>
        <dbReference type="Pfam" id="PF00590"/>
    </source>
</evidence>
<keyword evidence="9" id="KW-1185">Reference proteome</keyword>
<dbReference type="InterPro" id="IPR006366">
    <property type="entry name" value="CobA/CysG_C"/>
</dbReference>